<evidence type="ECO:0000313" key="16">
    <source>
        <dbReference type="Proteomes" id="UP001140949"/>
    </source>
</evidence>
<dbReference type="Proteomes" id="UP001140949">
    <property type="component" value="Unassembled WGS sequence"/>
</dbReference>
<keyword evidence="8" id="KW-0833">Ubl conjugation pathway</keyword>
<keyword evidence="10 13" id="KW-1133">Transmembrane helix</keyword>
<keyword evidence="16" id="KW-1185">Reference proteome</keyword>
<keyword evidence="5 13" id="KW-0812">Transmembrane</keyword>
<keyword evidence="4" id="KW-0808">Transferase</keyword>
<proteinExistence type="predicted"/>
<evidence type="ECO:0000256" key="11">
    <source>
        <dbReference type="ARBA" id="ARBA00023136"/>
    </source>
</evidence>
<evidence type="ECO:0000256" key="1">
    <source>
        <dbReference type="ARBA" id="ARBA00000900"/>
    </source>
</evidence>
<evidence type="ECO:0000256" key="13">
    <source>
        <dbReference type="SAM" id="Phobius"/>
    </source>
</evidence>
<dbReference type="PANTHER" id="PTHR47355:SF1">
    <property type="entry name" value="E3 UBIQUITIN-PROTEIN LIGASE SPL2"/>
    <property type="match status" value="1"/>
</dbReference>
<evidence type="ECO:0000256" key="7">
    <source>
        <dbReference type="ARBA" id="ARBA00022771"/>
    </source>
</evidence>
<dbReference type="InterPro" id="IPR001841">
    <property type="entry name" value="Znf_RING"/>
</dbReference>
<keyword evidence="9" id="KW-0862">Zinc</keyword>
<dbReference type="PROSITE" id="PS50089">
    <property type="entry name" value="ZF_RING_2"/>
    <property type="match status" value="1"/>
</dbReference>
<evidence type="ECO:0000259" key="14">
    <source>
        <dbReference type="PROSITE" id="PS50089"/>
    </source>
</evidence>
<evidence type="ECO:0000256" key="4">
    <source>
        <dbReference type="ARBA" id="ARBA00022679"/>
    </source>
</evidence>
<dbReference type="AlphaFoldDB" id="A0AAX6ENZ1"/>
<sequence length="371" mass="40858">MSSRDEAAAAAIVSVAATWDGALVGVALAVFAASAWAKYFSTSASLRRIAAAPSPRISDLRSLLHPNDSDSHEDRDGPLVVVRGAVSALKAQIVSQSSGERGVIVQRTQTFLYNEWRGIFGWSFDLDSFIEKTRKEPRSCSVRSVPFVLVDGGYWPHSGFVHVSLDCSSHPLPLTTVYHHLHPVQATPYTFLQAIFGNGYAVGLLDEEKILPVGEEITAVGICRTQHGIVEIKSCPELPCFLSNMTKGEIEADLEVKTRILFWSGFVLGAVSISILSYAVVRNWQRWKSWRQVQQLHEDAQVQTSSDNGSDDVPDGQLCIICLMRRRRSAFVPCGHLVCCSSCAMSVERNSSPKCPLCRQNIRSSIRIYDS</sequence>
<dbReference type="Gene3D" id="3.30.40.10">
    <property type="entry name" value="Zinc/RING finger domain, C3HC4 (zinc finger)"/>
    <property type="match status" value="1"/>
</dbReference>
<dbReference type="EC" id="2.3.2.27" evidence="3"/>
<dbReference type="Pfam" id="PF12483">
    <property type="entry name" value="GIDE"/>
    <property type="match status" value="1"/>
</dbReference>
<keyword evidence="11 13" id="KW-0472">Membrane</keyword>
<organism evidence="15 16">
    <name type="scientific">Iris pallida</name>
    <name type="common">Sweet iris</name>
    <dbReference type="NCBI Taxonomy" id="29817"/>
    <lineage>
        <taxon>Eukaryota</taxon>
        <taxon>Viridiplantae</taxon>
        <taxon>Streptophyta</taxon>
        <taxon>Embryophyta</taxon>
        <taxon>Tracheophyta</taxon>
        <taxon>Spermatophyta</taxon>
        <taxon>Magnoliopsida</taxon>
        <taxon>Liliopsida</taxon>
        <taxon>Asparagales</taxon>
        <taxon>Iridaceae</taxon>
        <taxon>Iridoideae</taxon>
        <taxon>Irideae</taxon>
        <taxon>Iris</taxon>
    </lineage>
</organism>
<comment type="caution">
    <text evidence="15">The sequence shown here is derived from an EMBL/GenBank/DDBJ whole genome shotgun (WGS) entry which is preliminary data.</text>
</comment>
<dbReference type="Pfam" id="PF13920">
    <property type="entry name" value="zf-C3HC4_3"/>
    <property type="match status" value="1"/>
</dbReference>
<evidence type="ECO:0000256" key="6">
    <source>
        <dbReference type="ARBA" id="ARBA00022723"/>
    </source>
</evidence>
<comment type="catalytic activity">
    <reaction evidence="1">
        <text>S-ubiquitinyl-[E2 ubiquitin-conjugating enzyme]-L-cysteine + [acceptor protein]-L-lysine = [E2 ubiquitin-conjugating enzyme]-L-cysteine + N(6)-ubiquitinyl-[acceptor protein]-L-lysine.</text>
        <dbReference type="EC" id="2.3.2.27"/>
    </reaction>
</comment>
<evidence type="ECO:0000256" key="2">
    <source>
        <dbReference type="ARBA" id="ARBA00004141"/>
    </source>
</evidence>
<evidence type="ECO:0000256" key="5">
    <source>
        <dbReference type="ARBA" id="ARBA00022692"/>
    </source>
</evidence>
<dbReference type="EMBL" id="JANAVB010035417">
    <property type="protein sequence ID" value="KAJ6805525.1"/>
    <property type="molecule type" value="Genomic_DNA"/>
</dbReference>
<comment type="subcellular location">
    <subcellularLocation>
        <location evidence="2">Membrane</location>
        <topology evidence="2">Multi-pass membrane protein</topology>
    </subcellularLocation>
</comment>
<evidence type="ECO:0000256" key="9">
    <source>
        <dbReference type="ARBA" id="ARBA00022833"/>
    </source>
</evidence>
<evidence type="ECO:0000256" key="8">
    <source>
        <dbReference type="ARBA" id="ARBA00022786"/>
    </source>
</evidence>
<gene>
    <name evidence="15" type="ORF">M6B38_179575</name>
</gene>
<reference evidence="15" key="1">
    <citation type="journal article" date="2023" name="GigaByte">
        <title>Genome assembly of the bearded iris, Iris pallida Lam.</title>
        <authorList>
            <person name="Bruccoleri R.E."/>
            <person name="Oakeley E.J."/>
            <person name="Faust A.M.E."/>
            <person name="Altorfer M."/>
            <person name="Dessus-Babus S."/>
            <person name="Burckhardt D."/>
            <person name="Oertli M."/>
            <person name="Naumann U."/>
            <person name="Petersen F."/>
            <person name="Wong J."/>
        </authorList>
    </citation>
    <scope>NUCLEOTIDE SEQUENCE</scope>
    <source>
        <strain evidence="15">GSM-AAB239-AS_SAM_17_03QT</strain>
    </source>
</reference>
<keyword evidence="6" id="KW-0479">Metal-binding</keyword>
<evidence type="ECO:0000256" key="3">
    <source>
        <dbReference type="ARBA" id="ARBA00012483"/>
    </source>
</evidence>
<protein>
    <recommendedName>
        <fullName evidence="3">RING-type E3 ubiquitin transferase</fullName>
        <ecNumber evidence="3">2.3.2.27</ecNumber>
    </recommendedName>
</protein>
<dbReference type="CDD" id="cd23145">
    <property type="entry name" value="RING-HC_SPL2-like"/>
    <property type="match status" value="1"/>
</dbReference>
<dbReference type="GO" id="GO:0008270">
    <property type="term" value="F:zinc ion binding"/>
    <property type="evidence" value="ECO:0007669"/>
    <property type="project" value="UniProtKB-KW"/>
</dbReference>
<feature type="domain" description="RING-type" evidence="14">
    <location>
        <begin position="319"/>
        <end position="359"/>
    </location>
</feature>
<dbReference type="PANTHER" id="PTHR47355">
    <property type="entry name" value="E3 UBIQUITIN-PROTEIN LIGASE SPL2"/>
    <property type="match status" value="1"/>
</dbReference>
<reference evidence="15" key="2">
    <citation type="submission" date="2023-04" db="EMBL/GenBank/DDBJ databases">
        <authorList>
            <person name="Bruccoleri R.E."/>
            <person name="Oakeley E.J."/>
            <person name="Faust A.-M."/>
            <person name="Dessus-Babus S."/>
            <person name="Altorfer M."/>
            <person name="Burckhardt D."/>
            <person name="Oertli M."/>
            <person name="Naumann U."/>
            <person name="Petersen F."/>
            <person name="Wong J."/>
        </authorList>
    </citation>
    <scope>NUCLEOTIDE SEQUENCE</scope>
    <source>
        <strain evidence="15">GSM-AAB239-AS_SAM_17_03QT</strain>
        <tissue evidence="15">Leaf</tissue>
    </source>
</reference>
<evidence type="ECO:0000256" key="10">
    <source>
        <dbReference type="ARBA" id="ARBA00022989"/>
    </source>
</evidence>
<dbReference type="GO" id="GO:0016020">
    <property type="term" value="C:membrane"/>
    <property type="evidence" value="ECO:0007669"/>
    <property type="project" value="UniProtKB-SubCell"/>
</dbReference>
<name>A0AAX6ENZ1_IRIPA</name>
<dbReference type="InterPro" id="IPR044247">
    <property type="entry name" value="SPL2-like"/>
</dbReference>
<dbReference type="InterPro" id="IPR022170">
    <property type="entry name" value="MUL1-like"/>
</dbReference>
<evidence type="ECO:0000313" key="15">
    <source>
        <dbReference type="EMBL" id="KAJ6805525.1"/>
    </source>
</evidence>
<dbReference type="GO" id="GO:0016567">
    <property type="term" value="P:protein ubiquitination"/>
    <property type="evidence" value="ECO:0007669"/>
    <property type="project" value="InterPro"/>
</dbReference>
<keyword evidence="7 12" id="KW-0863">Zinc-finger</keyword>
<accession>A0AAX6ENZ1</accession>
<evidence type="ECO:0000256" key="12">
    <source>
        <dbReference type="PROSITE-ProRule" id="PRU00175"/>
    </source>
</evidence>
<dbReference type="GO" id="GO:0061630">
    <property type="term" value="F:ubiquitin protein ligase activity"/>
    <property type="evidence" value="ECO:0007669"/>
    <property type="project" value="UniProtKB-EC"/>
</dbReference>
<dbReference type="SUPFAM" id="SSF57850">
    <property type="entry name" value="RING/U-box"/>
    <property type="match status" value="1"/>
</dbReference>
<feature type="transmembrane region" description="Helical" evidence="13">
    <location>
        <begin position="260"/>
        <end position="281"/>
    </location>
</feature>
<dbReference type="InterPro" id="IPR013083">
    <property type="entry name" value="Znf_RING/FYVE/PHD"/>
</dbReference>